<gene>
    <name evidence="2" type="ORF">LNINA_LOCUS11577</name>
</gene>
<accession>A0AAV1JUP2</accession>
<dbReference type="Pfam" id="PF03392">
    <property type="entry name" value="OS-D"/>
    <property type="match status" value="1"/>
</dbReference>
<dbReference type="SUPFAM" id="SSF100910">
    <property type="entry name" value="Chemosensory protein Csp2"/>
    <property type="match status" value="1"/>
</dbReference>
<evidence type="ECO:0000313" key="2">
    <source>
        <dbReference type="EMBL" id="CAK1552537.1"/>
    </source>
</evidence>
<keyword evidence="1" id="KW-0732">Signal</keyword>
<evidence type="ECO:0000313" key="3">
    <source>
        <dbReference type="Proteomes" id="UP001497472"/>
    </source>
</evidence>
<feature type="signal peptide" evidence="1">
    <location>
        <begin position="1"/>
        <end position="21"/>
    </location>
</feature>
<dbReference type="Gene3D" id="1.10.2080.10">
    <property type="entry name" value="Insect odorant-binding protein A10/Ejaculatory bulb-specific protein 3"/>
    <property type="match status" value="1"/>
</dbReference>
<evidence type="ECO:0000256" key="1">
    <source>
        <dbReference type="SAM" id="SignalP"/>
    </source>
</evidence>
<dbReference type="PANTHER" id="PTHR11257">
    <property type="entry name" value="CHEMOSENSORY PROTEIN-RELATED"/>
    <property type="match status" value="1"/>
</dbReference>
<dbReference type="EMBL" id="CAVLEF010000146">
    <property type="protein sequence ID" value="CAK1552537.1"/>
    <property type="molecule type" value="Genomic_DNA"/>
</dbReference>
<comment type="caution">
    <text evidence="2">The sequence shown here is derived from an EMBL/GenBank/DDBJ whole genome shotgun (WGS) entry which is preliminary data.</text>
</comment>
<dbReference type="InterPro" id="IPR005055">
    <property type="entry name" value="A10/PebIII"/>
</dbReference>
<dbReference type="InterPro" id="IPR036682">
    <property type="entry name" value="OS_D_A10/PebIII_sf"/>
</dbReference>
<dbReference type="PANTHER" id="PTHR11257:SF13">
    <property type="entry name" value="GEO07322P1"/>
    <property type="match status" value="1"/>
</dbReference>
<reference evidence="2 3" key="1">
    <citation type="submission" date="2023-11" db="EMBL/GenBank/DDBJ databases">
        <authorList>
            <person name="Okamura Y."/>
        </authorList>
    </citation>
    <scope>NUCLEOTIDE SEQUENCE [LARGE SCALE GENOMIC DNA]</scope>
</reference>
<dbReference type="Proteomes" id="UP001497472">
    <property type="component" value="Unassembled WGS sequence"/>
</dbReference>
<keyword evidence="3" id="KW-1185">Reference proteome</keyword>
<dbReference type="AlphaFoldDB" id="A0AAV1JUP2"/>
<proteinExistence type="predicted"/>
<protein>
    <recommendedName>
        <fullName evidence="4">Chemosensory protein</fullName>
    </recommendedName>
</protein>
<sequence>MSKSILFLLAFCAVAAVVVNGREIKSIEDLDLVKLLQNEKERKRVFACLMEQAPCGNMQQFKDSLTGMIKTDCKNCSPMDKERYEMFSQLLAVAHPDKHQALIAKYRN</sequence>
<name>A0AAV1JUP2_9NEOP</name>
<evidence type="ECO:0008006" key="4">
    <source>
        <dbReference type="Google" id="ProtNLM"/>
    </source>
</evidence>
<organism evidence="2 3">
    <name type="scientific">Leptosia nina</name>
    <dbReference type="NCBI Taxonomy" id="320188"/>
    <lineage>
        <taxon>Eukaryota</taxon>
        <taxon>Metazoa</taxon>
        <taxon>Ecdysozoa</taxon>
        <taxon>Arthropoda</taxon>
        <taxon>Hexapoda</taxon>
        <taxon>Insecta</taxon>
        <taxon>Pterygota</taxon>
        <taxon>Neoptera</taxon>
        <taxon>Endopterygota</taxon>
        <taxon>Lepidoptera</taxon>
        <taxon>Glossata</taxon>
        <taxon>Ditrysia</taxon>
        <taxon>Papilionoidea</taxon>
        <taxon>Pieridae</taxon>
        <taxon>Pierinae</taxon>
        <taxon>Leptosia</taxon>
    </lineage>
</organism>
<feature type="chain" id="PRO_5043527670" description="Chemosensory protein" evidence="1">
    <location>
        <begin position="22"/>
        <end position="108"/>
    </location>
</feature>